<evidence type="ECO:0000256" key="3">
    <source>
        <dbReference type="SAM" id="MobiDB-lite"/>
    </source>
</evidence>
<dbReference type="InterPro" id="IPR056884">
    <property type="entry name" value="NPHP3-like_N"/>
</dbReference>
<dbReference type="PANTHER" id="PTHR46082:SF11">
    <property type="entry name" value="AAA+ ATPASE DOMAIN-CONTAINING PROTEIN-RELATED"/>
    <property type="match status" value="1"/>
</dbReference>
<dbReference type="InterPro" id="IPR002110">
    <property type="entry name" value="Ankyrin_rpt"/>
</dbReference>
<evidence type="ECO:0000256" key="2">
    <source>
        <dbReference type="PROSITE-ProRule" id="PRU00023"/>
    </source>
</evidence>
<dbReference type="InterPro" id="IPR036770">
    <property type="entry name" value="Ankyrin_rpt-contain_sf"/>
</dbReference>
<gene>
    <name evidence="5" type="ORF">TWF718_010144</name>
</gene>
<dbReference type="Pfam" id="PF00023">
    <property type="entry name" value="Ank"/>
    <property type="match status" value="1"/>
</dbReference>
<keyword evidence="6" id="KW-1185">Reference proteome</keyword>
<evidence type="ECO:0000256" key="1">
    <source>
        <dbReference type="ARBA" id="ARBA00022737"/>
    </source>
</evidence>
<dbReference type="SUPFAM" id="SSF48403">
    <property type="entry name" value="Ankyrin repeat"/>
    <property type="match status" value="1"/>
</dbReference>
<dbReference type="InterPro" id="IPR053137">
    <property type="entry name" value="NLR-like"/>
</dbReference>
<organism evidence="5 6">
    <name type="scientific">Orbilia javanica</name>
    <dbReference type="NCBI Taxonomy" id="47235"/>
    <lineage>
        <taxon>Eukaryota</taxon>
        <taxon>Fungi</taxon>
        <taxon>Dikarya</taxon>
        <taxon>Ascomycota</taxon>
        <taxon>Pezizomycotina</taxon>
        <taxon>Orbiliomycetes</taxon>
        <taxon>Orbiliales</taxon>
        <taxon>Orbiliaceae</taxon>
        <taxon>Orbilia</taxon>
    </lineage>
</organism>
<feature type="domain" description="Nephrocystin 3-like N-terminal" evidence="4">
    <location>
        <begin position="401"/>
        <end position="578"/>
    </location>
</feature>
<dbReference type="InterPro" id="IPR035994">
    <property type="entry name" value="Nucleoside_phosphorylase_sf"/>
</dbReference>
<dbReference type="Gene3D" id="3.40.50.1580">
    <property type="entry name" value="Nucleoside phosphorylase domain"/>
    <property type="match status" value="1"/>
</dbReference>
<dbReference type="SUPFAM" id="SSF53167">
    <property type="entry name" value="Purine and uridine phosphorylases"/>
    <property type="match status" value="1"/>
</dbReference>
<dbReference type="InterPro" id="IPR027417">
    <property type="entry name" value="P-loop_NTPase"/>
</dbReference>
<feature type="repeat" description="ANK" evidence="2">
    <location>
        <begin position="977"/>
        <end position="1009"/>
    </location>
</feature>
<dbReference type="Pfam" id="PF24883">
    <property type="entry name" value="NPHP3_N"/>
    <property type="match status" value="1"/>
</dbReference>
<dbReference type="Proteomes" id="UP001313282">
    <property type="component" value="Unassembled WGS sequence"/>
</dbReference>
<protein>
    <recommendedName>
        <fullName evidence="4">Nephrocystin 3-like N-terminal domain-containing protein</fullName>
    </recommendedName>
</protein>
<dbReference type="PROSITE" id="PS50088">
    <property type="entry name" value="ANK_REPEAT"/>
    <property type="match status" value="1"/>
</dbReference>
<name>A0AAN8MHJ4_9PEZI</name>
<keyword evidence="2" id="KW-0040">ANK repeat</keyword>
<dbReference type="GO" id="GO:0003824">
    <property type="term" value="F:catalytic activity"/>
    <property type="evidence" value="ECO:0007669"/>
    <property type="project" value="InterPro"/>
</dbReference>
<evidence type="ECO:0000259" key="4">
    <source>
        <dbReference type="Pfam" id="PF24883"/>
    </source>
</evidence>
<accession>A0AAN8MHJ4</accession>
<evidence type="ECO:0000313" key="5">
    <source>
        <dbReference type="EMBL" id="KAK6334697.1"/>
    </source>
</evidence>
<comment type="caution">
    <text evidence="5">The sequence shown here is derived from an EMBL/GenBank/DDBJ whole genome shotgun (WGS) entry which is preliminary data.</text>
</comment>
<evidence type="ECO:0000313" key="6">
    <source>
        <dbReference type="Proteomes" id="UP001313282"/>
    </source>
</evidence>
<dbReference type="EMBL" id="JAVHNR010000008">
    <property type="protein sequence ID" value="KAK6334697.1"/>
    <property type="molecule type" value="Genomic_DNA"/>
</dbReference>
<dbReference type="SMART" id="SM00248">
    <property type="entry name" value="ANK"/>
    <property type="match status" value="6"/>
</dbReference>
<dbReference type="GO" id="GO:0009116">
    <property type="term" value="P:nucleoside metabolic process"/>
    <property type="evidence" value="ECO:0007669"/>
    <property type="project" value="InterPro"/>
</dbReference>
<dbReference type="Gene3D" id="3.40.50.300">
    <property type="entry name" value="P-loop containing nucleotide triphosphate hydrolases"/>
    <property type="match status" value="1"/>
</dbReference>
<dbReference type="Gene3D" id="1.25.40.20">
    <property type="entry name" value="Ankyrin repeat-containing domain"/>
    <property type="match status" value="1"/>
</dbReference>
<dbReference type="PANTHER" id="PTHR46082">
    <property type="entry name" value="ATP/GTP-BINDING PROTEIN-RELATED"/>
    <property type="match status" value="1"/>
</dbReference>
<sequence length="1440" mass="160386">MSKRKREAQDEEQNIRPMSHAGALSHGSYTIGWICALPLEMAAARVMLDEIHSDLRNPSQDLNSYIFGAVGDHNVVITCLPSGIYGVAPAALAVSQMQSSFPSIQFFMMIGIGGGAPSMADIRLGDVVVSMPVGQHPGVIQYDRGKTMAGGLTQETGSLNRPPRGLLNVVSKLRAIHSTDGSRILKFIDDVAKRSRAGTAFMQPEGEDILFRAEYNHIDLGTDNCNFCDEDEIVARPPRDTQCPAIHYGTIASGNQVIKDGKSRDLIAKKHGAYCFEMEAAGVSDVVECLVVRGICDYSDSHKNKRWQGYAAGTAAAYAKELLLTLSASEKPAGSTPKHTTVVGPGPGQTSRTRINTGSFSEEHGLTQLSGSEEYRIKSLRSLCFQGMDYRLNSIAQAHQNTCNWIFNADMFLRWRDRRNVEEFNGVLWIKGKPGAGKSTLMKQIFLHCQKHLAGYSIGAYFFSARGVGLEKSHFGMLRSLLYQLLDEESDLACDIFFRRFRDKEKKHGISWEWHEGELEAILSELVSSLDRPILLLVDALDECGEGEVRRVVSFLERLGLIAANSSKGSLNICLSSRHYPTITMAKMLDLVIDRREGHTNDMVIYIQDKLRIKQADIQEELQEKASGVFLWVVLVVEMLNRSFGNGDIDEAQRKLREIPADLDEVFRLILEVDNPELNRTIFTLQFMLFVNSDSRIRAIELYYAIKSASEPQSLRKHDNEIVTSEVIEAFIVNCSRGLVEVEKVKGEPRFSYVQFIHQTVADFLLRNRRLQGLCSQLTTEVCIEGFSHQRIASCCLAYMKMKDILIEFKMESTAGPDWSPGGLDRGLGSYWRSASHFERSGIIVERKLECFGPDFTTTRAAFTKYTRSPDYLNERYPFLEYATTMLFYHAELASSGHKRTLQRFQKNPNLFELMKRAYGLPIYNHSTTLDVHFEGEHRTDASLLYALCLRNRPTLVKTLLLLLPNPQKDINTRGGCHMTPLRAAISVGAIEITRVLLDSGADVNISGRYLFNALQTAVYPYHFNENTPTVVSILIKAGANVNDHGGEFYSVLSAAAGVRVRSVINVRLKYKHVIEVIRILLDSGAEVNASGGEYGTPLQAAVLSGRHYSRRMPPLDLNLGSQQKKVIEMLLSAGADVNLGGGLYGSALRALMALEFGMGLVAYADHWFAPRPLGDGWGTGSEKVGTYRMTKDAINVLRSGDPRPRQGPGKHYTDNKYIFLAETLRMLLDVDARITAPGGFYCKALQALGIADILRVPEGFQRSCWVRVQDREGCQLGSDSYFPWDERDTFYAEVVDILLVASAHANANDEHDGNTLRATCCSSGQTIFIELLLDENRVIVKEGGISTKAIGTALTRDCRCVEDKRKVDCFVDIFTLLTAADIPGAEEALNEIEGYIPYLESRWCQLPCCLRPWEVALTTPSDADRPIKIPPCQRTQVPE</sequence>
<keyword evidence="1" id="KW-0677">Repeat</keyword>
<dbReference type="SUPFAM" id="SSF52540">
    <property type="entry name" value="P-loop containing nucleoside triphosphate hydrolases"/>
    <property type="match status" value="1"/>
</dbReference>
<reference evidence="5 6" key="1">
    <citation type="submission" date="2019-10" db="EMBL/GenBank/DDBJ databases">
        <authorList>
            <person name="Palmer J.M."/>
        </authorList>
    </citation>
    <scope>NUCLEOTIDE SEQUENCE [LARGE SCALE GENOMIC DNA]</scope>
    <source>
        <strain evidence="5 6">TWF718</strain>
    </source>
</reference>
<dbReference type="PROSITE" id="PS50297">
    <property type="entry name" value="ANK_REP_REGION"/>
    <property type="match status" value="1"/>
</dbReference>
<proteinExistence type="predicted"/>
<feature type="region of interest" description="Disordered" evidence="3">
    <location>
        <begin position="330"/>
        <end position="356"/>
    </location>
</feature>